<evidence type="ECO:0000256" key="3">
    <source>
        <dbReference type="ARBA" id="ARBA00023163"/>
    </source>
</evidence>
<proteinExistence type="predicted"/>
<dbReference type="InterPro" id="IPR001138">
    <property type="entry name" value="Zn2Cys6_DnaBD"/>
</dbReference>
<evidence type="ECO:0000256" key="5">
    <source>
        <dbReference type="SAM" id="MobiDB-lite"/>
    </source>
</evidence>
<keyword evidence="8" id="KW-1185">Reference proteome</keyword>
<dbReference type="EMBL" id="JAPZBO010000002">
    <property type="protein sequence ID" value="KAJ5324417.1"/>
    <property type="molecule type" value="Genomic_DNA"/>
</dbReference>
<dbReference type="PROSITE" id="PS50048">
    <property type="entry name" value="ZN2_CY6_FUNGAL_2"/>
    <property type="match status" value="1"/>
</dbReference>
<dbReference type="PANTHER" id="PTHR31069">
    <property type="entry name" value="OLEATE-ACTIVATED TRANSCRIPTION FACTOR 1-RELATED"/>
    <property type="match status" value="1"/>
</dbReference>
<dbReference type="Gene3D" id="4.10.240.10">
    <property type="entry name" value="Zn(2)-C6 fungal-type DNA-binding domain"/>
    <property type="match status" value="1"/>
</dbReference>
<reference evidence="7" key="1">
    <citation type="submission" date="2022-12" db="EMBL/GenBank/DDBJ databases">
        <authorList>
            <person name="Petersen C."/>
        </authorList>
    </citation>
    <scope>NUCLEOTIDE SEQUENCE</scope>
    <source>
        <strain evidence="7">IBT 21472</strain>
    </source>
</reference>
<evidence type="ECO:0000313" key="8">
    <source>
        <dbReference type="Proteomes" id="UP001147746"/>
    </source>
</evidence>
<dbReference type="SMART" id="SM00066">
    <property type="entry name" value="GAL4"/>
    <property type="match status" value="1"/>
</dbReference>
<comment type="caution">
    <text evidence="7">The sequence shown here is derived from an EMBL/GenBank/DDBJ whole genome shotgun (WGS) entry which is preliminary data.</text>
</comment>
<keyword evidence="1" id="KW-0805">Transcription regulation</keyword>
<sequence length="744" mass="83072">MTGRSKPPRTHSLGGCTTCRRRHVKCDQNKPSCQMCSSVGFRCEGYPGEIRWMPDEKNHTSAGTQRGKRKGFQRSGTRHHLYTGNVPDVVGFILLMSTALGNGLLSGSIDASLEEIDTKSQEPFILIDNDFRIGPFAVLNLNLSVGHSEKCDAAEKSIGPALLEAPTTTFPVPSAPNIQPPISESASHSDDLLQWSDLFGLNDDIYGITSNLSLVLVDCPDFAAYPGLFETEGERNIDSMGALHEEICASGQDEYSSTDTQAPINIVTEASFLLNIFQKHVVPRLTVIPLGKKSPWSVLNVPAAMVTLGDMTILELPDVNHARKANLFSLLACAAFYITMTPSSGLVDENVIGYWRAYAHQCYNEAKGHMQLSLSEETRGPTKAKYKDQLMAIFGMIESAIFQGQHQDARCYMINAERLLRLRGLEKQRTSRKVRLLVNVYTWLRIVGESTYVLHDYGASSSFVKALTHQIETRGPNPYDNGLGLVKDRNVRLDDFVHLEHSENDLNIDDPKDQNKDLPDIHLHDSRRSLHTLAKQVYGISETWLSLVSQTTRLANVLEKLKAAQASSIPIESVVWVFVQKRMHRLESVIHSFGDRKDDAEPPEGPIEPYTLIIRALNTALVILFYRRVHKVHSGILDFQVEKVITALKSLCAMLPGVIQAGPGLLWPVFIAGSEAMEKEKRDAILQLITMAESNCGLASFKVAKSLMLELWQRQDEHLATNRHEPLPTWIDVLREHQNWPMFC</sequence>
<dbReference type="CDD" id="cd00067">
    <property type="entry name" value="GAL4"/>
    <property type="match status" value="1"/>
</dbReference>
<evidence type="ECO:0000256" key="2">
    <source>
        <dbReference type="ARBA" id="ARBA00023125"/>
    </source>
</evidence>
<dbReference type="GO" id="GO:0000981">
    <property type="term" value="F:DNA-binding transcription factor activity, RNA polymerase II-specific"/>
    <property type="evidence" value="ECO:0007669"/>
    <property type="project" value="InterPro"/>
</dbReference>
<dbReference type="PROSITE" id="PS00463">
    <property type="entry name" value="ZN2_CY6_FUNGAL_1"/>
    <property type="match status" value="1"/>
</dbReference>
<dbReference type="Proteomes" id="UP001147746">
    <property type="component" value="Unassembled WGS sequence"/>
</dbReference>
<evidence type="ECO:0000256" key="1">
    <source>
        <dbReference type="ARBA" id="ARBA00023015"/>
    </source>
</evidence>
<dbReference type="AlphaFoldDB" id="A0A9W9Q714"/>
<evidence type="ECO:0000259" key="6">
    <source>
        <dbReference type="PROSITE" id="PS50048"/>
    </source>
</evidence>
<accession>A0A9W9Q714</accession>
<dbReference type="InterPro" id="IPR050675">
    <property type="entry name" value="OAF3"/>
</dbReference>
<reference evidence="7" key="2">
    <citation type="journal article" date="2023" name="IMA Fungus">
        <title>Comparative genomic study of the Penicillium genus elucidates a diverse pangenome and 15 lateral gene transfer events.</title>
        <authorList>
            <person name="Petersen C."/>
            <person name="Sorensen T."/>
            <person name="Nielsen M.R."/>
            <person name="Sondergaard T.E."/>
            <person name="Sorensen J.L."/>
            <person name="Fitzpatrick D.A."/>
            <person name="Frisvad J.C."/>
            <person name="Nielsen K.L."/>
        </authorList>
    </citation>
    <scope>NUCLEOTIDE SEQUENCE</scope>
    <source>
        <strain evidence="7">IBT 21472</strain>
    </source>
</reference>
<keyword evidence="2" id="KW-0238">DNA-binding</keyword>
<feature type="domain" description="Zn(2)-C6 fungal-type" evidence="6">
    <location>
        <begin position="15"/>
        <end position="43"/>
    </location>
</feature>
<evidence type="ECO:0000256" key="4">
    <source>
        <dbReference type="ARBA" id="ARBA00023242"/>
    </source>
</evidence>
<feature type="compositionally biased region" description="Basic residues" evidence="5">
    <location>
        <begin position="66"/>
        <end position="78"/>
    </location>
</feature>
<evidence type="ECO:0000313" key="7">
    <source>
        <dbReference type="EMBL" id="KAJ5324417.1"/>
    </source>
</evidence>
<dbReference type="GO" id="GO:0003677">
    <property type="term" value="F:DNA binding"/>
    <property type="evidence" value="ECO:0007669"/>
    <property type="project" value="UniProtKB-KW"/>
</dbReference>
<gene>
    <name evidence="7" type="ORF">N7476_003017</name>
</gene>
<organism evidence="7 8">
    <name type="scientific">Penicillium atrosanguineum</name>
    <dbReference type="NCBI Taxonomy" id="1132637"/>
    <lineage>
        <taxon>Eukaryota</taxon>
        <taxon>Fungi</taxon>
        <taxon>Dikarya</taxon>
        <taxon>Ascomycota</taxon>
        <taxon>Pezizomycotina</taxon>
        <taxon>Eurotiomycetes</taxon>
        <taxon>Eurotiomycetidae</taxon>
        <taxon>Eurotiales</taxon>
        <taxon>Aspergillaceae</taxon>
        <taxon>Penicillium</taxon>
    </lineage>
</organism>
<dbReference type="SUPFAM" id="SSF57701">
    <property type="entry name" value="Zn2/Cys6 DNA-binding domain"/>
    <property type="match status" value="1"/>
</dbReference>
<dbReference type="InterPro" id="IPR036864">
    <property type="entry name" value="Zn2-C6_fun-type_DNA-bd_sf"/>
</dbReference>
<dbReference type="Pfam" id="PF11951">
    <property type="entry name" value="Fungal_trans_2"/>
    <property type="match status" value="1"/>
</dbReference>
<keyword evidence="4" id="KW-0539">Nucleus</keyword>
<feature type="region of interest" description="Disordered" evidence="5">
    <location>
        <begin position="54"/>
        <end position="78"/>
    </location>
</feature>
<dbReference type="InterPro" id="IPR021858">
    <property type="entry name" value="Fun_TF"/>
</dbReference>
<keyword evidence="3" id="KW-0804">Transcription</keyword>
<dbReference type="Pfam" id="PF00172">
    <property type="entry name" value="Zn_clus"/>
    <property type="match status" value="1"/>
</dbReference>
<dbReference type="PANTHER" id="PTHR31069:SF25">
    <property type="entry name" value="TRANSCRIPTION FACTOR, PUTATIVE (EUROFUNG)-RELATED"/>
    <property type="match status" value="1"/>
</dbReference>
<dbReference type="GO" id="GO:0008270">
    <property type="term" value="F:zinc ion binding"/>
    <property type="evidence" value="ECO:0007669"/>
    <property type="project" value="InterPro"/>
</dbReference>
<protein>
    <recommendedName>
        <fullName evidence="6">Zn(2)-C6 fungal-type domain-containing protein</fullName>
    </recommendedName>
</protein>
<name>A0A9W9Q714_9EURO</name>